<proteinExistence type="predicted"/>
<name>A0A8J4TWH8_CLAMG</name>
<protein>
    <submittedName>
        <fullName evidence="2">Uncharacterized protein</fullName>
    </submittedName>
</protein>
<evidence type="ECO:0000256" key="1">
    <source>
        <dbReference type="SAM" id="MobiDB-lite"/>
    </source>
</evidence>
<dbReference type="Proteomes" id="UP000727407">
    <property type="component" value="Unassembled WGS sequence"/>
</dbReference>
<keyword evidence="3" id="KW-1185">Reference proteome</keyword>
<evidence type="ECO:0000313" key="3">
    <source>
        <dbReference type="Proteomes" id="UP000727407"/>
    </source>
</evidence>
<feature type="compositionally biased region" description="Basic and acidic residues" evidence="1">
    <location>
        <begin position="1"/>
        <end position="38"/>
    </location>
</feature>
<comment type="caution">
    <text evidence="2">The sequence shown here is derived from an EMBL/GenBank/DDBJ whole genome shotgun (WGS) entry which is preliminary data.</text>
</comment>
<dbReference type="AlphaFoldDB" id="A0A8J4TWH8"/>
<sequence>MRRIGPTRDRKEHETKDKEQWRGGTSGKREGTEMERGRGKSTRQCGILEVVVV</sequence>
<reference evidence="2" key="1">
    <citation type="submission" date="2020-07" db="EMBL/GenBank/DDBJ databases">
        <title>Clarias magur genome sequencing, assembly and annotation.</title>
        <authorList>
            <person name="Kushwaha B."/>
            <person name="Kumar R."/>
            <person name="Das P."/>
            <person name="Joshi C.G."/>
            <person name="Kumar D."/>
            <person name="Nagpure N.S."/>
            <person name="Pandey M."/>
            <person name="Agarwal S."/>
            <person name="Srivastava S."/>
            <person name="Singh M."/>
            <person name="Sahoo L."/>
            <person name="Jayasankar P."/>
            <person name="Meher P.K."/>
            <person name="Koringa P.G."/>
            <person name="Iquebal M.A."/>
            <person name="Das S.P."/>
            <person name="Bit A."/>
            <person name="Patnaik S."/>
            <person name="Patel N."/>
            <person name="Shah T.M."/>
            <person name="Hinsu A."/>
            <person name="Jena J.K."/>
        </authorList>
    </citation>
    <scope>NUCLEOTIDE SEQUENCE</scope>
    <source>
        <strain evidence="2">CIFAMagur01</strain>
        <tissue evidence="2">Testis</tissue>
    </source>
</reference>
<dbReference type="EMBL" id="QNUK01000442">
    <property type="protein sequence ID" value="KAF5893301.1"/>
    <property type="molecule type" value="Genomic_DNA"/>
</dbReference>
<organism evidence="2 3">
    <name type="scientific">Clarias magur</name>
    <name type="common">Asian catfish</name>
    <name type="synonym">Macropteronotus magur</name>
    <dbReference type="NCBI Taxonomy" id="1594786"/>
    <lineage>
        <taxon>Eukaryota</taxon>
        <taxon>Metazoa</taxon>
        <taxon>Chordata</taxon>
        <taxon>Craniata</taxon>
        <taxon>Vertebrata</taxon>
        <taxon>Euteleostomi</taxon>
        <taxon>Actinopterygii</taxon>
        <taxon>Neopterygii</taxon>
        <taxon>Teleostei</taxon>
        <taxon>Ostariophysi</taxon>
        <taxon>Siluriformes</taxon>
        <taxon>Clariidae</taxon>
        <taxon>Clarias</taxon>
    </lineage>
</organism>
<accession>A0A8J4TWH8</accession>
<feature type="region of interest" description="Disordered" evidence="1">
    <location>
        <begin position="1"/>
        <end position="43"/>
    </location>
</feature>
<gene>
    <name evidence="2" type="ORF">DAT39_016996</name>
</gene>
<evidence type="ECO:0000313" key="2">
    <source>
        <dbReference type="EMBL" id="KAF5893301.1"/>
    </source>
</evidence>